<evidence type="ECO:0000313" key="1">
    <source>
        <dbReference type="EMBL" id="KAG2635231.1"/>
    </source>
</evidence>
<dbReference type="EMBL" id="CM029040">
    <property type="protein sequence ID" value="KAG2635231.1"/>
    <property type="molecule type" value="Genomic_DNA"/>
</dbReference>
<accession>A0A8T0VEN1</accession>
<reference evidence="1" key="1">
    <citation type="submission" date="2020-05" db="EMBL/GenBank/DDBJ databases">
        <title>WGS assembly of Panicum virgatum.</title>
        <authorList>
            <person name="Lovell J.T."/>
            <person name="Jenkins J."/>
            <person name="Shu S."/>
            <person name="Juenger T.E."/>
            <person name="Schmutz J."/>
        </authorList>
    </citation>
    <scope>NUCLEOTIDE SEQUENCE</scope>
    <source>
        <strain evidence="1">AP13</strain>
    </source>
</reference>
<evidence type="ECO:0000313" key="2">
    <source>
        <dbReference type="Proteomes" id="UP000823388"/>
    </source>
</evidence>
<dbReference type="Proteomes" id="UP000823388">
    <property type="component" value="Chromosome 2N"/>
</dbReference>
<proteinExistence type="predicted"/>
<keyword evidence="2" id="KW-1185">Reference proteome</keyword>
<organism evidence="1 2">
    <name type="scientific">Panicum virgatum</name>
    <name type="common">Blackwell switchgrass</name>
    <dbReference type="NCBI Taxonomy" id="38727"/>
    <lineage>
        <taxon>Eukaryota</taxon>
        <taxon>Viridiplantae</taxon>
        <taxon>Streptophyta</taxon>
        <taxon>Embryophyta</taxon>
        <taxon>Tracheophyta</taxon>
        <taxon>Spermatophyta</taxon>
        <taxon>Magnoliopsida</taxon>
        <taxon>Liliopsida</taxon>
        <taxon>Poales</taxon>
        <taxon>Poaceae</taxon>
        <taxon>PACMAD clade</taxon>
        <taxon>Panicoideae</taxon>
        <taxon>Panicodae</taxon>
        <taxon>Paniceae</taxon>
        <taxon>Panicinae</taxon>
        <taxon>Panicum</taxon>
        <taxon>Panicum sect. Hiantes</taxon>
    </lineage>
</organism>
<comment type="caution">
    <text evidence="1">The sequence shown here is derived from an EMBL/GenBank/DDBJ whole genome shotgun (WGS) entry which is preliminary data.</text>
</comment>
<name>A0A8T0VEN1_PANVG</name>
<dbReference type="AlphaFoldDB" id="A0A8T0VEN1"/>
<sequence length="73" mass="8482">MLQRVRCPVELLALRKLLLDLPHPESPRSKILREEDLNYLYFIWTMADVISGWILCVCPKLSKSAAYYVFAPS</sequence>
<gene>
    <name evidence="1" type="ORF">PVAP13_2NG338003</name>
</gene>
<protein>
    <submittedName>
        <fullName evidence="1">Uncharacterized protein</fullName>
    </submittedName>
</protein>